<dbReference type="GO" id="GO:0003690">
    <property type="term" value="F:double-stranded DNA binding"/>
    <property type="evidence" value="ECO:0007669"/>
    <property type="project" value="TreeGrafter"/>
</dbReference>
<organism evidence="2 3">
    <name type="scientific">Argiope bruennichi</name>
    <name type="common">Wasp spider</name>
    <name type="synonym">Aranea bruennichi</name>
    <dbReference type="NCBI Taxonomy" id="94029"/>
    <lineage>
        <taxon>Eukaryota</taxon>
        <taxon>Metazoa</taxon>
        <taxon>Ecdysozoa</taxon>
        <taxon>Arthropoda</taxon>
        <taxon>Chelicerata</taxon>
        <taxon>Arachnida</taxon>
        <taxon>Araneae</taxon>
        <taxon>Araneomorphae</taxon>
        <taxon>Entelegynae</taxon>
        <taxon>Araneoidea</taxon>
        <taxon>Araneidae</taxon>
        <taxon>Argiope</taxon>
    </lineage>
</organism>
<dbReference type="Gene3D" id="1.10.10.1450">
    <property type="match status" value="1"/>
</dbReference>
<sequence>MQSFPDLNKLYDEGTSSESRCREWFARFKSGDTSLEDIPGRDRTIDSDYQALLATVEGDESLATRMLSDNFNVDHSTIVRRLKKFGKVWKLAGWVPHKLSDNNKTERVRSFTDFPPRNGGVRVCNY</sequence>
<dbReference type="Proteomes" id="UP000807504">
    <property type="component" value="Unassembled WGS sequence"/>
</dbReference>
<dbReference type="GO" id="GO:0046975">
    <property type="term" value="F:histone H3K36 methyltransferase activity"/>
    <property type="evidence" value="ECO:0007669"/>
    <property type="project" value="TreeGrafter"/>
</dbReference>
<dbReference type="GO" id="GO:0044547">
    <property type="term" value="F:DNA topoisomerase binding"/>
    <property type="evidence" value="ECO:0007669"/>
    <property type="project" value="TreeGrafter"/>
</dbReference>
<dbReference type="GO" id="GO:0031297">
    <property type="term" value="P:replication fork processing"/>
    <property type="evidence" value="ECO:0007669"/>
    <property type="project" value="TreeGrafter"/>
</dbReference>
<keyword evidence="3" id="KW-1185">Reference proteome</keyword>
<dbReference type="PANTHER" id="PTHR46060:SF2">
    <property type="entry name" value="HISTONE-LYSINE N-METHYLTRANSFERASE SETMAR"/>
    <property type="match status" value="1"/>
</dbReference>
<dbReference type="GO" id="GO:0006303">
    <property type="term" value="P:double-strand break repair via nonhomologous end joining"/>
    <property type="evidence" value="ECO:0007669"/>
    <property type="project" value="TreeGrafter"/>
</dbReference>
<dbReference type="GO" id="GO:0035861">
    <property type="term" value="C:site of double-strand break"/>
    <property type="evidence" value="ECO:0007669"/>
    <property type="project" value="TreeGrafter"/>
</dbReference>
<gene>
    <name evidence="2" type="ORF">HNY73_016932</name>
</gene>
<dbReference type="InterPro" id="IPR052709">
    <property type="entry name" value="Transposase-MT_Hybrid"/>
</dbReference>
<dbReference type="EMBL" id="JABXBU010002227">
    <property type="protein sequence ID" value="KAF8774378.1"/>
    <property type="molecule type" value="Genomic_DNA"/>
</dbReference>
<evidence type="ECO:0000259" key="1">
    <source>
        <dbReference type="Pfam" id="PF17906"/>
    </source>
</evidence>
<dbReference type="PANTHER" id="PTHR46060">
    <property type="entry name" value="MARINER MOS1 TRANSPOSASE-LIKE PROTEIN"/>
    <property type="match status" value="1"/>
</dbReference>
<proteinExistence type="predicted"/>
<dbReference type="Pfam" id="PF17906">
    <property type="entry name" value="HTH_48"/>
    <property type="match status" value="1"/>
</dbReference>
<dbReference type="AlphaFoldDB" id="A0A8T0ELC4"/>
<comment type="caution">
    <text evidence="2">The sequence shown here is derived from an EMBL/GenBank/DDBJ whole genome shotgun (WGS) entry which is preliminary data.</text>
</comment>
<evidence type="ECO:0000313" key="3">
    <source>
        <dbReference type="Proteomes" id="UP000807504"/>
    </source>
</evidence>
<dbReference type="GO" id="GO:0015074">
    <property type="term" value="P:DNA integration"/>
    <property type="evidence" value="ECO:0007669"/>
    <property type="project" value="TreeGrafter"/>
</dbReference>
<accession>A0A8T0ELC4</accession>
<dbReference type="GO" id="GO:0042800">
    <property type="term" value="F:histone H3K4 methyltransferase activity"/>
    <property type="evidence" value="ECO:0007669"/>
    <property type="project" value="TreeGrafter"/>
</dbReference>
<dbReference type="GO" id="GO:0000793">
    <property type="term" value="C:condensed chromosome"/>
    <property type="evidence" value="ECO:0007669"/>
    <property type="project" value="TreeGrafter"/>
</dbReference>
<reference evidence="2" key="1">
    <citation type="journal article" date="2020" name="bioRxiv">
        <title>Chromosome-level reference genome of the European wasp spider Argiope bruennichi: a resource for studies on range expansion and evolutionary adaptation.</title>
        <authorList>
            <person name="Sheffer M.M."/>
            <person name="Hoppe A."/>
            <person name="Krehenwinkel H."/>
            <person name="Uhl G."/>
            <person name="Kuss A.W."/>
            <person name="Jensen L."/>
            <person name="Jensen C."/>
            <person name="Gillespie R.G."/>
            <person name="Hoff K.J."/>
            <person name="Prost S."/>
        </authorList>
    </citation>
    <scope>NUCLEOTIDE SEQUENCE</scope>
</reference>
<dbReference type="GO" id="GO:0044774">
    <property type="term" value="P:mitotic DNA integrity checkpoint signaling"/>
    <property type="evidence" value="ECO:0007669"/>
    <property type="project" value="TreeGrafter"/>
</dbReference>
<evidence type="ECO:0000313" key="2">
    <source>
        <dbReference type="EMBL" id="KAF8774378.1"/>
    </source>
</evidence>
<name>A0A8T0ELC4_ARGBR</name>
<dbReference type="GO" id="GO:0005634">
    <property type="term" value="C:nucleus"/>
    <property type="evidence" value="ECO:0007669"/>
    <property type="project" value="TreeGrafter"/>
</dbReference>
<dbReference type="InterPro" id="IPR041426">
    <property type="entry name" value="Mos1_HTH"/>
</dbReference>
<dbReference type="GO" id="GO:0003697">
    <property type="term" value="F:single-stranded DNA binding"/>
    <property type="evidence" value="ECO:0007669"/>
    <property type="project" value="TreeGrafter"/>
</dbReference>
<dbReference type="GO" id="GO:0000014">
    <property type="term" value="F:single-stranded DNA endodeoxyribonuclease activity"/>
    <property type="evidence" value="ECO:0007669"/>
    <property type="project" value="TreeGrafter"/>
</dbReference>
<reference evidence="2" key="2">
    <citation type="submission" date="2020-06" db="EMBL/GenBank/DDBJ databases">
        <authorList>
            <person name="Sheffer M."/>
        </authorList>
    </citation>
    <scope>NUCLEOTIDE SEQUENCE</scope>
</reference>
<feature type="domain" description="Mos1 transposase HTH" evidence="1">
    <location>
        <begin position="2"/>
        <end position="32"/>
    </location>
</feature>
<protein>
    <submittedName>
        <fullName evidence="2">Histone-lysine N-methyltransferase SETMAR like protein</fullName>
    </submittedName>
</protein>
<dbReference type="GO" id="GO:0000729">
    <property type="term" value="P:DNA double-strand break processing"/>
    <property type="evidence" value="ECO:0007669"/>
    <property type="project" value="TreeGrafter"/>
</dbReference>